<dbReference type="OMA" id="STMHSEV"/>
<feature type="region of interest" description="Disordered" evidence="8">
    <location>
        <begin position="55"/>
        <end position="75"/>
    </location>
</feature>
<dbReference type="InterPro" id="IPR050162">
    <property type="entry name" value="MsrA_MetSO_reductase"/>
</dbReference>
<evidence type="ECO:0000313" key="11">
    <source>
        <dbReference type="Proteomes" id="UP000054558"/>
    </source>
</evidence>
<name>A0A0U9HKM2_KLENI</name>
<keyword evidence="3" id="KW-0560">Oxidoreductase</keyword>
<sequence length="282" mass="30747">MTALATTSTSALSSKLLQSSIQLQARTKSVACPALISSSFLATKSVQSLRSLGRPKSASRSFNSRSAVRAGTSGVDDLSDSMKSFLSAFGGKSSGPQEIAPEAQEPDTDIPAPGNKFAQFGAGCFWGVELAYQRVPGVSKTWVGYTQGATHNPSYREVCNGDTGHSEVVRVEFDPKECTYGNLLDVFWSRHDPTTLNRQGGDVGTQYRSGIYTYDDQQEQEAKESLAKHQQKMNRKIVTEILPAKRFYKAEEYHQQYLSKGGRMGMAQSPAKGCNDPIRCYG</sequence>
<dbReference type="AlphaFoldDB" id="A0A0U9HKM2"/>
<feature type="domain" description="Peptide methionine sulphoxide reductase MsrA" evidence="9">
    <location>
        <begin position="118"/>
        <end position="260"/>
    </location>
</feature>
<comment type="catalytic activity">
    <reaction evidence="6">
        <text>L-methionyl-[protein] + [thioredoxin]-disulfide + H2O = L-methionyl-(S)-S-oxide-[protein] + [thioredoxin]-dithiol</text>
        <dbReference type="Rhea" id="RHEA:14217"/>
        <dbReference type="Rhea" id="RHEA-COMP:10698"/>
        <dbReference type="Rhea" id="RHEA-COMP:10700"/>
        <dbReference type="Rhea" id="RHEA-COMP:12313"/>
        <dbReference type="Rhea" id="RHEA-COMP:12315"/>
        <dbReference type="ChEBI" id="CHEBI:15377"/>
        <dbReference type="ChEBI" id="CHEBI:16044"/>
        <dbReference type="ChEBI" id="CHEBI:29950"/>
        <dbReference type="ChEBI" id="CHEBI:44120"/>
        <dbReference type="ChEBI" id="CHEBI:50058"/>
        <dbReference type="EC" id="1.8.4.11"/>
    </reaction>
</comment>
<dbReference type="GO" id="GO:0008113">
    <property type="term" value="F:peptide-methionine (S)-S-oxide reductase activity"/>
    <property type="evidence" value="ECO:0000318"/>
    <property type="project" value="GO_Central"/>
</dbReference>
<dbReference type="Proteomes" id="UP000054558">
    <property type="component" value="Unassembled WGS sequence"/>
</dbReference>
<proteinExistence type="inferred from homology"/>
<evidence type="ECO:0000256" key="6">
    <source>
        <dbReference type="ARBA" id="ARBA00047806"/>
    </source>
</evidence>
<evidence type="ECO:0000256" key="2">
    <source>
        <dbReference type="ARBA" id="ARBA00012502"/>
    </source>
</evidence>
<evidence type="ECO:0000256" key="1">
    <source>
        <dbReference type="ARBA" id="ARBA00005591"/>
    </source>
</evidence>
<dbReference type="FunFam" id="3.30.1060.10:FF:000002">
    <property type="entry name" value="Peptide methionine sulfoxide reductase"/>
    <property type="match status" value="1"/>
</dbReference>
<dbReference type="Gene3D" id="3.30.1060.10">
    <property type="entry name" value="Peptide methionine sulphoxide reductase MsrA"/>
    <property type="match status" value="1"/>
</dbReference>
<dbReference type="GO" id="GO:0034599">
    <property type="term" value="P:cellular response to oxidative stress"/>
    <property type="evidence" value="ECO:0000318"/>
    <property type="project" value="GO_Central"/>
</dbReference>
<evidence type="ECO:0000256" key="3">
    <source>
        <dbReference type="ARBA" id="ARBA00023002"/>
    </source>
</evidence>
<dbReference type="GO" id="GO:0005737">
    <property type="term" value="C:cytoplasm"/>
    <property type="evidence" value="ECO:0000318"/>
    <property type="project" value="GO_Central"/>
</dbReference>
<evidence type="ECO:0000256" key="5">
    <source>
        <dbReference type="ARBA" id="ARBA00030643"/>
    </source>
</evidence>
<evidence type="ECO:0000256" key="8">
    <source>
        <dbReference type="SAM" id="MobiDB-lite"/>
    </source>
</evidence>
<organism evidence="10 11">
    <name type="scientific">Klebsormidium nitens</name>
    <name type="common">Green alga</name>
    <name type="synonym">Ulothrix nitens</name>
    <dbReference type="NCBI Taxonomy" id="105231"/>
    <lineage>
        <taxon>Eukaryota</taxon>
        <taxon>Viridiplantae</taxon>
        <taxon>Streptophyta</taxon>
        <taxon>Klebsormidiophyceae</taxon>
        <taxon>Klebsormidiales</taxon>
        <taxon>Klebsormidiaceae</taxon>
        <taxon>Klebsormidium</taxon>
    </lineage>
</organism>
<evidence type="ECO:0000256" key="4">
    <source>
        <dbReference type="ARBA" id="ARBA00030273"/>
    </source>
</evidence>
<dbReference type="STRING" id="105231.A0A0U9HKM2"/>
<dbReference type="SUPFAM" id="SSF55068">
    <property type="entry name" value="Peptide methionine sulfoxide reductase"/>
    <property type="match status" value="1"/>
</dbReference>
<accession>A0A0U9HKM2</accession>
<evidence type="ECO:0000259" key="9">
    <source>
        <dbReference type="Pfam" id="PF01625"/>
    </source>
</evidence>
<protein>
    <recommendedName>
        <fullName evidence="2">peptide-methionine (S)-S-oxide reductase</fullName>
        <ecNumber evidence="2">1.8.4.11</ecNumber>
    </recommendedName>
    <alternativeName>
        <fullName evidence="5">Peptide-methionine (S)-S-oxide reductase</fullName>
    </alternativeName>
    <alternativeName>
        <fullName evidence="4">Protein-methionine-S-oxide reductase</fullName>
    </alternativeName>
</protein>
<dbReference type="PANTHER" id="PTHR42799:SF2">
    <property type="entry name" value="MITOCHONDRIAL PEPTIDE METHIONINE SULFOXIDE REDUCTASE"/>
    <property type="match status" value="1"/>
</dbReference>
<evidence type="ECO:0000256" key="7">
    <source>
        <dbReference type="ARBA" id="ARBA00048782"/>
    </source>
</evidence>
<dbReference type="Pfam" id="PF01625">
    <property type="entry name" value="PMSR"/>
    <property type="match status" value="1"/>
</dbReference>
<comment type="catalytic activity">
    <reaction evidence="7">
        <text>[thioredoxin]-disulfide + L-methionine + H2O = L-methionine (S)-S-oxide + [thioredoxin]-dithiol</text>
        <dbReference type="Rhea" id="RHEA:19993"/>
        <dbReference type="Rhea" id="RHEA-COMP:10698"/>
        <dbReference type="Rhea" id="RHEA-COMP:10700"/>
        <dbReference type="ChEBI" id="CHEBI:15377"/>
        <dbReference type="ChEBI" id="CHEBI:29950"/>
        <dbReference type="ChEBI" id="CHEBI:50058"/>
        <dbReference type="ChEBI" id="CHEBI:57844"/>
        <dbReference type="ChEBI" id="CHEBI:58772"/>
        <dbReference type="EC" id="1.8.4.11"/>
    </reaction>
</comment>
<keyword evidence="11" id="KW-1185">Reference proteome</keyword>
<gene>
    <name evidence="10" type="ORF">KFL_005730020</name>
</gene>
<dbReference type="HAMAP" id="MF_01401">
    <property type="entry name" value="MsrA"/>
    <property type="match status" value="1"/>
</dbReference>
<dbReference type="PANTHER" id="PTHR42799">
    <property type="entry name" value="MITOCHONDRIAL PEPTIDE METHIONINE SULFOXIDE REDUCTASE"/>
    <property type="match status" value="1"/>
</dbReference>
<dbReference type="EMBL" id="DF237522">
    <property type="protein sequence ID" value="GAQ89881.1"/>
    <property type="molecule type" value="Genomic_DNA"/>
</dbReference>
<comment type="similarity">
    <text evidence="1">Belongs to the MsrA Met sulfoxide reductase family.</text>
</comment>
<dbReference type="InterPro" id="IPR036509">
    <property type="entry name" value="Met_Sox_Rdtase_MsrA_sf"/>
</dbReference>
<dbReference type="EC" id="1.8.4.11" evidence="2"/>
<dbReference type="InterPro" id="IPR002569">
    <property type="entry name" value="Met_Sox_Rdtase_MsrA_dom"/>
</dbReference>
<dbReference type="OrthoDB" id="77405at2759"/>
<reference evidence="10 11" key="1">
    <citation type="journal article" date="2014" name="Nat. Commun.">
        <title>Klebsormidium flaccidum genome reveals primary factors for plant terrestrial adaptation.</title>
        <authorList>
            <person name="Hori K."/>
            <person name="Maruyama F."/>
            <person name="Fujisawa T."/>
            <person name="Togashi T."/>
            <person name="Yamamoto N."/>
            <person name="Seo M."/>
            <person name="Sato S."/>
            <person name="Yamada T."/>
            <person name="Mori H."/>
            <person name="Tajima N."/>
            <person name="Moriyama T."/>
            <person name="Ikeuchi M."/>
            <person name="Watanabe M."/>
            <person name="Wada H."/>
            <person name="Kobayashi K."/>
            <person name="Saito M."/>
            <person name="Masuda T."/>
            <person name="Sasaki-Sekimoto Y."/>
            <person name="Mashiguchi K."/>
            <person name="Awai K."/>
            <person name="Shimojima M."/>
            <person name="Masuda S."/>
            <person name="Iwai M."/>
            <person name="Nobusawa T."/>
            <person name="Narise T."/>
            <person name="Kondo S."/>
            <person name="Saito H."/>
            <person name="Sato R."/>
            <person name="Murakawa M."/>
            <person name="Ihara Y."/>
            <person name="Oshima-Yamada Y."/>
            <person name="Ohtaka K."/>
            <person name="Satoh M."/>
            <person name="Sonobe K."/>
            <person name="Ishii M."/>
            <person name="Ohtani R."/>
            <person name="Kanamori-Sato M."/>
            <person name="Honoki R."/>
            <person name="Miyazaki D."/>
            <person name="Mochizuki H."/>
            <person name="Umetsu J."/>
            <person name="Higashi K."/>
            <person name="Shibata D."/>
            <person name="Kamiya Y."/>
            <person name="Sato N."/>
            <person name="Nakamura Y."/>
            <person name="Tabata S."/>
            <person name="Ida S."/>
            <person name="Kurokawa K."/>
            <person name="Ohta H."/>
        </authorList>
    </citation>
    <scope>NUCLEOTIDE SEQUENCE [LARGE SCALE GENOMIC DNA]</scope>
    <source>
        <strain evidence="10 11">NIES-2285</strain>
    </source>
</reference>
<dbReference type="NCBIfam" id="TIGR00401">
    <property type="entry name" value="msrA"/>
    <property type="match status" value="1"/>
</dbReference>
<evidence type="ECO:0000313" key="10">
    <source>
        <dbReference type="EMBL" id="GAQ89881.1"/>
    </source>
</evidence>